<dbReference type="PANTHER" id="PTHR31744">
    <property type="entry name" value="PROTEIN CUP-SHAPED COTYLEDON 2-RELATED"/>
    <property type="match status" value="1"/>
</dbReference>
<dbReference type="Pfam" id="PF02365">
    <property type="entry name" value="NAM"/>
    <property type="match status" value="1"/>
</dbReference>
<gene>
    <name evidence="7" type="ORF">P3X46_030803</name>
</gene>
<dbReference type="Gene3D" id="2.170.150.80">
    <property type="entry name" value="NAC domain"/>
    <property type="match status" value="1"/>
</dbReference>
<evidence type="ECO:0000256" key="4">
    <source>
        <dbReference type="ARBA" id="ARBA00023242"/>
    </source>
</evidence>
<feature type="compositionally biased region" description="Low complexity" evidence="5">
    <location>
        <begin position="208"/>
        <end position="217"/>
    </location>
</feature>
<organism evidence="7 8">
    <name type="scientific">Hevea brasiliensis</name>
    <name type="common">Para rubber tree</name>
    <name type="synonym">Siphonia brasiliensis</name>
    <dbReference type="NCBI Taxonomy" id="3981"/>
    <lineage>
        <taxon>Eukaryota</taxon>
        <taxon>Viridiplantae</taxon>
        <taxon>Streptophyta</taxon>
        <taxon>Embryophyta</taxon>
        <taxon>Tracheophyta</taxon>
        <taxon>Spermatophyta</taxon>
        <taxon>Magnoliopsida</taxon>
        <taxon>eudicotyledons</taxon>
        <taxon>Gunneridae</taxon>
        <taxon>Pentapetalae</taxon>
        <taxon>rosids</taxon>
        <taxon>fabids</taxon>
        <taxon>Malpighiales</taxon>
        <taxon>Euphorbiaceae</taxon>
        <taxon>Crotonoideae</taxon>
        <taxon>Micrandreae</taxon>
        <taxon>Hevea</taxon>
    </lineage>
</organism>
<feature type="compositionally biased region" description="Low complexity" evidence="5">
    <location>
        <begin position="182"/>
        <end position="191"/>
    </location>
</feature>
<comment type="caution">
    <text evidence="7">The sequence shown here is derived from an EMBL/GenBank/DDBJ whole genome shotgun (WGS) entry which is preliminary data.</text>
</comment>
<accession>A0ABQ9KIC5</accession>
<keyword evidence="3" id="KW-0804">Transcription</keyword>
<dbReference type="Proteomes" id="UP001174677">
    <property type="component" value="Chromosome 17"/>
</dbReference>
<feature type="region of interest" description="Disordered" evidence="5">
    <location>
        <begin position="182"/>
        <end position="217"/>
    </location>
</feature>
<keyword evidence="8" id="KW-1185">Reference proteome</keyword>
<dbReference type="PROSITE" id="PS51005">
    <property type="entry name" value="NAC"/>
    <property type="match status" value="1"/>
</dbReference>
<dbReference type="InterPro" id="IPR036093">
    <property type="entry name" value="NAC_dom_sf"/>
</dbReference>
<proteinExistence type="predicted"/>
<keyword evidence="1" id="KW-0805">Transcription regulation</keyword>
<protein>
    <recommendedName>
        <fullName evidence="6">NAC domain-containing protein</fullName>
    </recommendedName>
</protein>
<dbReference type="EMBL" id="JARPOI010000017">
    <property type="protein sequence ID" value="KAJ9140121.1"/>
    <property type="molecule type" value="Genomic_DNA"/>
</dbReference>
<dbReference type="InterPro" id="IPR003441">
    <property type="entry name" value="NAC-dom"/>
</dbReference>
<evidence type="ECO:0000313" key="8">
    <source>
        <dbReference type="Proteomes" id="UP001174677"/>
    </source>
</evidence>
<feature type="domain" description="NAC" evidence="6">
    <location>
        <begin position="4"/>
        <end position="155"/>
    </location>
</feature>
<evidence type="ECO:0000256" key="5">
    <source>
        <dbReference type="SAM" id="MobiDB-lite"/>
    </source>
</evidence>
<keyword evidence="4" id="KW-0539">Nucleus</keyword>
<evidence type="ECO:0000256" key="3">
    <source>
        <dbReference type="ARBA" id="ARBA00023163"/>
    </source>
</evidence>
<evidence type="ECO:0000256" key="1">
    <source>
        <dbReference type="ARBA" id="ARBA00023015"/>
    </source>
</evidence>
<evidence type="ECO:0000313" key="7">
    <source>
        <dbReference type="EMBL" id="KAJ9140121.1"/>
    </source>
</evidence>
<dbReference type="PANTHER" id="PTHR31744:SF93">
    <property type="entry name" value="NAC DOMAIN-CONTAINING PROTEIN"/>
    <property type="match status" value="1"/>
</dbReference>
<name>A0ABQ9KIC5_HEVBR</name>
<keyword evidence="2" id="KW-0238">DNA-binding</keyword>
<dbReference type="SUPFAM" id="SSF101941">
    <property type="entry name" value="NAC domain"/>
    <property type="match status" value="1"/>
</dbReference>
<reference evidence="7" key="1">
    <citation type="journal article" date="2023" name="Plant Biotechnol. J.">
        <title>Chromosome-level wild Hevea brasiliensis genome provides new tools for genomic-assisted breeding and valuable loci to elevate rubber yield.</title>
        <authorList>
            <person name="Cheng H."/>
            <person name="Song X."/>
            <person name="Hu Y."/>
            <person name="Wu T."/>
            <person name="Yang Q."/>
            <person name="An Z."/>
            <person name="Feng S."/>
            <person name="Deng Z."/>
            <person name="Wu W."/>
            <person name="Zeng X."/>
            <person name="Tu M."/>
            <person name="Wang X."/>
            <person name="Huang H."/>
        </authorList>
    </citation>
    <scope>NUCLEOTIDE SEQUENCE</scope>
    <source>
        <strain evidence="7">MT/VB/25A 57/8</strain>
    </source>
</reference>
<evidence type="ECO:0000259" key="6">
    <source>
        <dbReference type="PROSITE" id="PS51005"/>
    </source>
</evidence>
<sequence>MMKLPPGFRFQPTDEELVFEYLKRKVLSWPLPASIIPEINVCKYDPWDLPGDIKQEGYFFSNKEVKYPNGNRINRATASGYWKATGLDRQIGSSHKNQGKTPHATRTDWIMHEYRLVSVGTVACNNNFPLTKNCPGKLNSSDQIEKWVLCRIFLKKRNSEIDQAFSFFYFTRKDNIVFDFVSSSSSSSSSSVITEVSSNGEDLDEESNSSSSSLNIF</sequence>
<evidence type="ECO:0000256" key="2">
    <source>
        <dbReference type="ARBA" id="ARBA00023125"/>
    </source>
</evidence>